<dbReference type="PROSITE" id="PS00178">
    <property type="entry name" value="AA_TRNA_LIGASE_I"/>
    <property type="match status" value="1"/>
</dbReference>
<keyword evidence="5 10" id="KW-0067">ATP-binding</keyword>
<keyword evidence="6 10" id="KW-0648">Protein biosynthesis</keyword>
<reference evidence="11 12" key="1">
    <citation type="journal article" date="2016" name="Nat. Commun.">
        <title>Thousands of microbial genomes shed light on interconnected biogeochemical processes in an aquifer system.</title>
        <authorList>
            <person name="Anantharaman K."/>
            <person name="Brown C.T."/>
            <person name="Hug L.A."/>
            <person name="Sharon I."/>
            <person name="Castelle C.J."/>
            <person name="Probst A.J."/>
            <person name="Thomas B.C."/>
            <person name="Singh A."/>
            <person name="Wilkins M.J."/>
            <person name="Karaoz U."/>
            <person name="Brodie E.L."/>
            <person name="Williams K.H."/>
            <person name="Hubbard S.S."/>
            <person name="Banfield J.F."/>
        </authorList>
    </citation>
    <scope>NUCLEOTIDE SEQUENCE [LARGE SCALE GENOMIC DNA]</scope>
</reference>
<keyword evidence="7 10" id="KW-0030">Aminoacyl-tRNA synthetase</keyword>
<protein>
    <recommendedName>
        <fullName evidence="2 9">Tryptophan--tRNA ligase</fullName>
        <ecNumber evidence="2 9">6.1.1.2</ecNumber>
    </recommendedName>
</protein>
<accession>A0A1F7IV32</accession>
<keyword evidence="4 10" id="KW-0547">Nucleotide-binding</keyword>
<evidence type="ECO:0000256" key="3">
    <source>
        <dbReference type="ARBA" id="ARBA00022598"/>
    </source>
</evidence>
<organism evidence="11 12">
    <name type="scientific">Candidatus Roizmanbacteria bacterium RIFCSPLOWO2_01_FULL_38_12</name>
    <dbReference type="NCBI Taxonomy" id="1802061"/>
    <lineage>
        <taxon>Bacteria</taxon>
        <taxon>Candidatus Roizmaniibacteriota</taxon>
    </lineage>
</organism>
<dbReference type="PRINTS" id="PR01039">
    <property type="entry name" value="TRNASYNTHTRP"/>
</dbReference>
<name>A0A1F7IV32_9BACT</name>
<keyword evidence="3 10" id="KW-0436">Ligase</keyword>
<dbReference type="Pfam" id="PF00579">
    <property type="entry name" value="tRNA-synt_1b"/>
    <property type="match status" value="1"/>
</dbReference>
<comment type="similarity">
    <text evidence="1 10">Belongs to the class-I aminoacyl-tRNA synthetase family.</text>
</comment>
<dbReference type="InterPro" id="IPR002306">
    <property type="entry name" value="Trp-tRNA-ligase"/>
</dbReference>
<evidence type="ECO:0000313" key="12">
    <source>
        <dbReference type="Proteomes" id="UP000177141"/>
    </source>
</evidence>
<evidence type="ECO:0000256" key="8">
    <source>
        <dbReference type="ARBA" id="ARBA00049929"/>
    </source>
</evidence>
<dbReference type="NCBIfam" id="TIGR00233">
    <property type="entry name" value="trpS"/>
    <property type="match status" value="1"/>
</dbReference>
<proteinExistence type="inferred from homology"/>
<evidence type="ECO:0000256" key="2">
    <source>
        <dbReference type="ARBA" id="ARBA00013161"/>
    </source>
</evidence>
<dbReference type="InterPro" id="IPR050203">
    <property type="entry name" value="Trp-tRNA_synthetase"/>
</dbReference>
<evidence type="ECO:0000256" key="7">
    <source>
        <dbReference type="ARBA" id="ARBA00023146"/>
    </source>
</evidence>
<evidence type="ECO:0000256" key="9">
    <source>
        <dbReference type="NCBIfam" id="TIGR00233"/>
    </source>
</evidence>
<dbReference type="PANTHER" id="PTHR43766:SF1">
    <property type="entry name" value="TRYPTOPHAN--TRNA LIGASE, MITOCHONDRIAL"/>
    <property type="match status" value="1"/>
</dbReference>
<dbReference type="GO" id="GO:0006436">
    <property type="term" value="P:tryptophanyl-tRNA aminoacylation"/>
    <property type="evidence" value="ECO:0007669"/>
    <property type="project" value="UniProtKB-UniRule"/>
</dbReference>
<dbReference type="GO" id="GO:0004830">
    <property type="term" value="F:tryptophan-tRNA ligase activity"/>
    <property type="evidence" value="ECO:0007669"/>
    <property type="project" value="UniProtKB-UniRule"/>
</dbReference>
<dbReference type="CDD" id="cd00806">
    <property type="entry name" value="TrpRS_core"/>
    <property type="match status" value="1"/>
</dbReference>
<dbReference type="PANTHER" id="PTHR43766">
    <property type="entry name" value="TRYPTOPHAN--TRNA LIGASE, MITOCHONDRIAL"/>
    <property type="match status" value="1"/>
</dbReference>
<comment type="caution">
    <text evidence="11">The sequence shown here is derived from an EMBL/GenBank/DDBJ whole genome shotgun (WGS) entry which is preliminary data.</text>
</comment>
<dbReference type="SUPFAM" id="SSF52374">
    <property type="entry name" value="Nucleotidylyl transferase"/>
    <property type="match status" value="1"/>
</dbReference>
<evidence type="ECO:0000256" key="5">
    <source>
        <dbReference type="ARBA" id="ARBA00022840"/>
    </source>
</evidence>
<dbReference type="Gene3D" id="1.10.240.10">
    <property type="entry name" value="Tyrosyl-Transfer RNA Synthetase"/>
    <property type="match status" value="1"/>
</dbReference>
<dbReference type="InterPro" id="IPR001412">
    <property type="entry name" value="aa-tRNA-synth_I_CS"/>
</dbReference>
<dbReference type="Proteomes" id="UP000177141">
    <property type="component" value="Unassembled WGS sequence"/>
</dbReference>
<dbReference type="GO" id="GO:0005829">
    <property type="term" value="C:cytosol"/>
    <property type="evidence" value="ECO:0007669"/>
    <property type="project" value="TreeGrafter"/>
</dbReference>
<dbReference type="EMBL" id="MGAL01000035">
    <property type="protein sequence ID" value="OGK47204.1"/>
    <property type="molecule type" value="Genomic_DNA"/>
</dbReference>
<sequence>MKRILSGINPSSTKGLHLGNYFGMIKPAIDFQNEGECFYFIANVHSLNLVFDPNDVKNNTMNIFTEFLAFGIDPQKTVYYVESDIPSITYLQTILNNTVTVAELSRMHGFKDKLTKDADIQSINAGLFSYPVLMAADILAFDADVIPVGEDQSQHVEICREMARTFNNRYGDVLKIPELFIKKQVARVKGIDGERKMSKSLGNDIPIFAEENVIKKQIMSIKTDPARIHPTDPGDPNKNVTFDYLELLEYDKEKLIEMKERYKKGTIGDVEIKQILYEVFLEYFKDMRSKKDELSKNQDYILELRRKGAKRANDVAEKTLQKVKLAVGLS</sequence>
<evidence type="ECO:0000256" key="6">
    <source>
        <dbReference type="ARBA" id="ARBA00022917"/>
    </source>
</evidence>
<evidence type="ECO:0000256" key="10">
    <source>
        <dbReference type="RuleBase" id="RU363036"/>
    </source>
</evidence>
<dbReference type="FunFam" id="1.10.240.10:FF:000005">
    <property type="entry name" value="Tryptophan--tRNA ligase"/>
    <property type="match status" value="1"/>
</dbReference>
<evidence type="ECO:0000256" key="1">
    <source>
        <dbReference type="ARBA" id="ARBA00005594"/>
    </source>
</evidence>
<dbReference type="Gene3D" id="3.40.50.620">
    <property type="entry name" value="HUPs"/>
    <property type="match status" value="1"/>
</dbReference>
<dbReference type="STRING" id="1802061.A3A93_04195"/>
<dbReference type="InterPro" id="IPR002305">
    <property type="entry name" value="aa-tRNA-synth_Ic"/>
</dbReference>
<dbReference type="GO" id="GO:0005524">
    <property type="term" value="F:ATP binding"/>
    <property type="evidence" value="ECO:0007669"/>
    <property type="project" value="UniProtKB-KW"/>
</dbReference>
<gene>
    <name evidence="11" type="ORF">A3A93_04195</name>
</gene>
<dbReference type="EC" id="6.1.1.2" evidence="2 9"/>
<evidence type="ECO:0000313" key="11">
    <source>
        <dbReference type="EMBL" id="OGK47204.1"/>
    </source>
</evidence>
<dbReference type="InterPro" id="IPR014729">
    <property type="entry name" value="Rossmann-like_a/b/a_fold"/>
</dbReference>
<dbReference type="AlphaFoldDB" id="A0A1F7IV32"/>
<evidence type="ECO:0000256" key="4">
    <source>
        <dbReference type="ARBA" id="ARBA00022741"/>
    </source>
</evidence>
<comment type="catalytic activity">
    <reaction evidence="8">
        <text>tRNA(Trp) + L-tryptophan + ATP = L-tryptophyl-tRNA(Trp) + AMP + diphosphate + H(+)</text>
        <dbReference type="Rhea" id="RHEA:24080"/>
        <dbReference type="Rhea" id="RHEA-COMP:9671"/>
        <dbReference type="Rhea" id="RHEA-COMP:9705"/>
        <dbReference type="ChEBI" id="CHEBI:15378"/>
        <dbReference type="ChEBI" id="CHEBI:30616"/>
        <dbReference type="ChEBI" id="CHEBI:33019"/>
        <dbReference type="ChEBI" id="CHEBI:57912"/>
        <dbReference type="ChEBI" id="CHEBI:78442"/>
        <dbReference type="ChEBI" id="CHEBI:78535"/>
        <dbReference type="ChEBI" id="CHEBI:456215"/>
        <dbReference type="EC" id="6.1.1.2"/>
    </reaction>
</comment>